<keyword evidence="3" id="KW-1185">Reference proteome</keyword>
<proteinExistence type="predicted"/>
<dbReference type="Proteomes" id="UP000269438">
    <property type="component" value="Unassembled WGS sequence"/>
</dbReference>
<feature type="region of interest" description="Disordered" evidence="1">
    <location>
        <begin position="116"/>
        <end position="135"/>
    </location>
</feature>
<accession>A0A3L7AS88</accession>
<dbReference type="RefSeq" id="WP_121688830.1">
    <property type="nucleotide sequence ID" value="NZ_RCUY01000009.1"/>
</dbReference>
<evidence type="ECO:0000313" key="3">
    <source>
        <dbReference type="Proteomes" id="UP000269438"/>
    </source>
</evidence>
<comment type="caution">
    <text evidence="2">The sequence shown here is derived from an EMBL/GenBank/DDBJ whole genome shotgun (WGS) entry which is preliminary data.</text>
</comment>
<evidence type="ECO:0000256" key="1">
    <source>
        <dbReference type="SAM" id="MobiDB-lite"/>
    </source>
</evidence>
<gene>
    <name evidence="2" type="ORF">D9V34_10940</name>
</gene>
<dbReference type="AlphaFoldDB" id="A0A3L7AS88"/>
<dbReference type="OrthoDB" id="4991229at2"/>
<organism evidence="2 3">
    <name type="scientific">Mycetocola lacteus</name>
    <dbReference type="NCBI Taxonomy" id="76637"/>
    <lineage>
        <taxon>Bacteria</taxon>
        <taxon>Bacillati</taxon>
        <taxon>Actinomycetota</taxon>
        <taxon>Actinomycetes</taxon>
        <taxon>Micrococcales</taxon>
        <taxon>Microbacteriaceae</taxon>
        <taxon>Mycetocola</taxon>
    </lineage>
</organism>
<name>A0A3L7AS88_9MICO</name>
<protein>
    <recommendedName>
        <fullName evidence="4">Asp23/Gls24 family envelope stress response protein</fullName>
    </recommendedName>
</protein>
<reference evidence="2 3" key="1">
    <citation type="submission" date="2018-10" db="EMBL/GenBank/DDBJ databases">
        <authorList>
            <person name="Li J."/>
        </authorList>
    </citation>
    <scope>NUCLEOTIDE SEQUENCE [LARGE SCALE GENOMIC DNA]</scope>
    <source>
        <strain evidence="2 3">JCM 11654</strain>
    </source>
</reference>
<feature type="compositionally biased region" description="Basic and acidic residues" evidence="1">
    <location>
        <begin position="118"/>
        <end position="127"/>
    </location>
</feature>
<dbReference type="EMBL" id="RCUY01000009">
    <property type="protein sequence ID" value="RLP82298.1"/>
    <property type="molecule type" value="Genomic_DNA"/>
</dbReference>
<evidence type="ECO:0000313" key="2">
    <source>
        <dbReference type="EMBL" id="RLP82298.1"/>
    </source>
</evidence>
<evidence type="ECO:0008006" key="4">
    <source>
        <dbReference type="Google" id="ProtNLM"/>
    </source>
</evidence>
<sequence>MSTVEDFELAAEIEATVRALPGVTGVFQAGLTVARVVEVGARLLGLRDGAATLVLLERESDTVRVSVAIGVDSAFGATETARRAHDAVGVALRARGEGAASIHVTVVHIEQVVAARSEPNEHPRDDSGILLGHPG</sequence>